<name>A0A485KZD7_9STRA</name>
<feature type="region of interest" description="Disordered" evidence="1">
    <location>
        <begin position="80"/>
        <end position="104"/>
    </location>
</feature>
<evidence type="ECO:0000313" key="4">
    <source>
        <dbReference type="Proteomes" id="UP000332933"/>
    </source>
</evidence>
<dbReference type="EMBL" id="VJMH01005492">
    <property type="protein sequence ID" value="KAF0695272.1"/>
    <property type="molecule type" value="Genomic_DNA"/>
</dbReference>
<accession>A0A485KZD7</accession>
<dbReference type="AlphaFoldDB" id="A0A485KZD7"/>
<evidence type="ECO:0000256" key="1">
    <source>
        <dbReference type="SAM" id="MobiDB-lite"/>
    </source>
</evidence>
<reference evidence="2" key="2">
    <citation type="submission" date="2019-06" db="EMBL/GenBank/DDBJ databases">
        <title>Genomics analysis of Aphanomyces spp. identifies a new class of oomycete effector associated with host adaptation.</title>
        <authorList>
            <person name="Gaulin E."/>
        </authorList>
    </citation>
    <scope>NUCLEOTIDE SEQUENCE</scope>
    <source>
        <strain evidence="2">CBS 578.67</strain>
    </source>
</reference>
<dbReference type="EMBL" id="CAADRA010005513">
    <property type="protein sequence ID" value="VFT90745.1"/>
    <property type="molecule type" value="Genomic_DNA"/>
</dbReference>
<proteinExistence type="predicted"/>
<reference evidence="3 4" key="1">
    <citation type="submission" date="2019-03" db="EMBL/GenBank/DDBJ databases">
        <authorList>
            <person name="Gaulin E."/>
            <person name="Dumas B."/>
        </authorList>
    </citation>
    <scope>NUCLEOTIDE SEQUENCE [LARGE SCALE GENOMIC DNA]</scope>
    <source>
        <strain evidence="3">CBS 568.67</strain>
    </source>
</reference>
<feature type="region of interest" description="Disordered" evidence="1">
    <location>
        <begin position="30"/>
        <end position="60"/>
    </location>
</feature>
<keyword evidence="4" id="KW-1185">Reference proteome</keyword>
<dbReference type="Proteomes" id="UP000332933">
    <property type="component" value="Unassembled WGS sequence"/>
</dbReference>
<protein>
    <submittedName>
        <fullName evidence="3">Aste57867_13914 protein</fullName>
    </submittedName>
</protein>
<gene>
    <name evidence="3" type="primary">Aste57867_13914</name>
    <name evidence="2" type="ORF">As57867_013863</name>
    <name evidence="3" type="ORF">ASTE57867_13914</name>
</gene>
<evidence type="ECO:0000313" key="2">
    <source>
        <dbReference type="EMBL" id="KAF0695272.1"/>
    </source>
</evidence>
<evidence type="ECO:0000313" key="3">
    <source>
        <dbReference type="EMBL" id="VFT90745.1"/>
    </source>
</evidence>
<sequence>MNRVLLRKERAGRGGDWFIMSRMMDAAAGRVGEKHTPGLRNTTHPSSPLPPSTRLCEDTREKTIRPIVDVAWRAAAMPLATASTTPKTPRWLRRREAASGRARA</sequence>
<organism evidence="3 4">
    <name type="scientific">Aphanomyces stellatus</name>
    <dbReference type="NCBI Taxonomy" id="120398"/>
    <lineage>
        <taxon>Eukaryota</taxon>
        <taxon>Sar</taxon>
        <taxon>Stramenopiles</taxon>
        <taxon>Oomycota</taxon>
        <taxon>Saprolegniomycetes</taxon>
        <taxon>Saprolegniales</taxon>
        <taxon>Verrucalvaceae</taxon>
        <taxon>Aphanomyces</taxon>
    </lineage>
</organism>